<dbReference type="AlphaFoldDB" id="A0A3G8M988"/>
<evidence type="ECO:0000313" key="3">
    <source>
        <dbReference type="Proteomes" id="UP000273982"/>
    </source>
</evidence>
<dbReference type="InterPro" id="IPR021513">
    <property type="entry name" value="Phage_RSL1_Orf186"/>
</dbReference>
<dbReference type="Pfam" id="PF11373">
    <property type="entry name" value="DUF3175"/>
    <property type="match status" value="1"/>
</dbReference>
<sequence>MAPRQPKSRAPAKSSKTATNYWSGEVTSHSNALDLDAGVFTWDDPVKIARSLKRSAEASERRKADPFRSAMSMLTFYINRAGKDLPDARRQVLEQAKDELRKAFGRTSQ</sequence>
<name>A0A3G8M988_9HYPH</name>
<evidence type="ECO:0000256" key="1">
    <source>
        <dbReference type="SAM" id="MobiDB-lite"/>
    </source>
</evidence>
<gene>
    <name evidence="2" type="ORF">EHO51_10570</name>
</gene>
<dbReference type="KEGG" id="mros:EHO51_10570"/>
<dbReference type="Proteomes" id="UP000273982">
    <property type="component" value="Chromosome"/>
</dbReference>
<reference evidence="2 3" key="1">
    <citation type="submission" date="2018-11" db="EMBL/GenBank/DDBJ databases">
        <title>Genome squencing of methanotrophic bacteria isolated from alkaline groundwater in Korea.</title>
        <authorList>
            <person name="Nguyen L.N."/>
        </authorList>
    </citation>
    <scope>NUCLEOTIDE SEQUENCE [LARGE SCALE GENOMIC DNA]</scope>
    <source>
        <strain evidence="2 3">GW6</strain>
    </source>
</reference>
<feature type="region of interest" description="Disordered" evidence="1">
    <location>
        <begin position="1"/>
        <end position="21"/>
    </location>
</feature>
<dbReference type="EMBL" id="CP034086">
    <property type="protein sequence ID" value="AZG78589.1"/>
    <property type="molecule type" value="Genomic_DNA"/>
</dbReference>
<dbReference type="RefSeq" id="WP_124740116.1">
    <property type="nucleotide sequence ID" value="NZ_CP034086.1"/>
</dbReference>
<organism evidence="2 3">
    <name type="scientific">Methylocystis rosea</name>
    <dbReference type="NCBI Taxonomy" id="173366"/>
    <lineage>
        <taxon>Bacteria</taxon>
        <taxon>Pseudomonadati</taxon>
        <taxon>Pseudomonadota</taxon>
        <taxon>Alphaproteobacteria</taxon>
        <taxon>Hyphomicrobiales</taxon>
        <taxon>Methylocystaceae</taxon>
        <taxon>Methylocystis</taxon>
    </lineage>
</organism>
<evidence type="ECO:0000313" key="2">
    <source>
        <dbReference type="EMBL" id="AZG78589.1"/>
    </source>
</evidence>
<protein>
    <submittedName>
        <fullName evidence="2">DUF3175 domain-containing protein</fullName>
    </submittedName>
</protein>
<accession>A0A3G8M988</accession>
<proteinExistence type="predicted"/>